<feature type="chain" id="PRO_5025626594" evidence="1">
    <location>
        <begin position="29"/>
        <end position="61"/>
    </location>
</feature>
<dbReference type="RefSeq" id="XP_033605625.1">
    <property type="nucleotide sequence ID" value="XM_033743109.1"/>
</dbReference>
<evidence type="ECO:0000256" key="1">
    <source>
        <dbReference type="SAM" id="SignalP"/>
    </source>
</evidence>
<proteinExistence type="predicted"/>
<keyword evidence="1" id="KW-0732">Signal</keyword>
<dbReference type="Proteomes" id="UP000799437">
    <property type="component" value="Unassembled WGS sequence"/>
</dbReference>
<dbReference type="EMBL" id="ML996565">
    <property type="protein sequence ID" value="KAF2763174.1"/>
    <property type="molecule type" value="Genomic_DNA"/>
</dbReference>
<gene>
    <name evidence="2" type="ORF">EJ05DRAFT_472093</name>
</gene>
<protein>
    <submittedName>
        <fullName evidence="2">Uncharacterized protein</fullName>
    </submittedName>
</protein>
<organism evidence="2 3">
    <name type="scientific">Pseudovirgaria hyperparasitica</name>
    <dbReference type="NCBI Taxonomy" id="470096"/>
    <lineage>
        <taxon>Eukaryota</taxon>
        <taxon>Fungi</taxon>
        <taxon>Dikarya</taxon>
        <taxon>Ascomycota</taxon>
        <taxon>Pezizomycotina</taxon>
        <taxon>Dothideomycetes</taxon>
        <taxon>Dothideomycetes incertae sedis</taxon>
        <taxon>Acrospermales</taxon>
        <taxon>Acrospermaceae</taxon>
        <taxon>Pseudovirgaria</taxon>
    </lineage>
</organism>
<feature type="signal peptide" evidence="1">
    <location>
        <begin position="1"/>
        <end position="28"/>
    </location>
</feature>
<keyword evidence="3" id="KW-1185">Reference proteome</keyword>
<reference evidence="2" key="1">
    <citation type="journal article" date="2020" name="Stud. Mycol.">
        <title>101 Dothideomycetes genomes: a test case for predicting lifestyles and emergence of pathogens.</title>
        <authorList>
            <person name="Haridas S."/>
            <person name="Albert R."/>
            <person name="Binder M."/>
            <person name="Bloem J."/>
            <person name="Labutti K."/>
            <person name="Salamov A."/>
            <person name="Andreopoulos B."/>
            <person name="Baker S."/>
            <person name="Barry K."/>
            <person name="Bills G."/>
            <person name="Bluhm B."/>
            <person name="Cannon C."/>
            <person name="Castanera R."/>
            <person name="Culley D."/>
            <person name="Daum C."/>
            <person name="Ezra D."/>
            <person name="Gonzalez J."/>
            <person name="Henrissat B."/>
            <person name="Kuo A."/>
            <person name="Liang C."/>
            <person name="Lipzen A."/>
            <person name="Lutzoni F."/>
            <person name="Magnuson J."/>
            <person name="Mondo S."/>
            <person name="Nolan M."/>
            <person name="Ohm R."/>
            <person name="Pangilinan J."/>
            <person name="Park H.-J."/>
            <person name="Ramirez L."/>
            <person name="Alfaro M."/>
            <person name="Sun H."/>
            <person name="Tritt A."/>
            <person name="Yoshinaga Y."/>
            <person name="Zwiers L.-H."/>
            <person name="Turgeon B."/>
            <person name="Goodwin S."/>
            <person name="Spatafora J."/>
            <person name="Crous P."/>
            <person name="Grigoriev I."/>
        </authorList>
    </citation>
    <scope>NUCLEOTIDE SEQUENCE</scope>
    <source>
        <strain evidence="2">CBS 121739</strain>
    </source>
</reference>
<dbReference type="GeneID" id="54484163"/>
<evidence type="ECO:0000313" key="3">
    <source>
        <dbReference type="Proteomes" id="UP000799437"/>
    </source>
</evidence>
<dbReference type="AlphaFoldDB" id="A0A6A6WLU3"/>
<evidence type="ECO:0000313" key="2">
    <source>
        <dbReference type="EMBL" id="KAF2763174.1"/>
    </source>
</evidence>
<name>A0A6A6WLU3_9PEZI</name>
<accession>A0A6A6WLU3</accession>
<sequence length="61" mass="6896">MSLFTRFSLSSTLYTVFFLLFLVQTCLATPRVMIGADAVHSEPSRIRPRQTTFTSFSFPSS</sequence>